<name>A0A8H3I334_9AGAM</name>
<keyword evidence="2" id="KW-1133">Transmembrane helix</keyword>
<keyword evidence="2" id="KW-0472">Membrane</keyword>
<proteinExistence type="predicted"/>
<dbReference type="AlphaFoldDB" id="A0A8H3I334"/>
<evidence type="ECO:0000313" key="3">
    <source>
        <dbReference type="EMBL" id="CAE7223480.1"/>
    </source>
</evidence>
<evidence type="ECO:0000256" key="1">
    <source>
        <dbReference type="SAM" id="MobiDB-lite"/>
    </source>
</evidence>
<protein>
    <submittedName>
        <fullName evidence="3">Uncharacterized protein</fullName>
    </submittedName>
</protein>
<feature type="region of interest" description="Disordered" evidence="1">
    <location>
        <begin position="95"/>
        <end position="116"/>
    </location>
</feature>
<reference evidence="3" key="1">
    <citation type="submission" date="2021-01" db="EMBL/GenBank/DDBJ databases">
        <authorList>
            <person name="Kaushik A."/>
        </authorList>
    </citation>
    <scope>NUCLEOTIDE SEQUENCE</scope>
    <source>
        <strain evidence="3">AG5</strain>
    </source>
</reference>
<gene>
    <name evidence="3" type="ORF">RDB_LOCUS170308</name>
</gene>
<dbReference type="EMBL" id="CAJNJQ010006177">
    <property type="protein sequence ID" value="CAE7223480.1"/>
    <property type="molecule type" value="Genomic_DNA"/>
</dbReference>
<evidence type="ECO:0000256" key="2">
    <source>
        <dbReference type="SAM" id="Phobius"/>
    </source>
</evidence>
<keyword evidence="2" id="KW-0812">Transmembrane</keyword>
<comment type="caution">
    <text evidence="3">The sequence shown here is derived from an EMBL/GenBank/DDBJ whole genome shotgun (WGS) entry which is preliminary data.</text>
</comment>
<feature type="transmembrane region" description="Helical" evidence="2">
    <location>
        <begin position="22"/>
        <end position="44"/>
    </location>
</feature>
<sequence length="284" mass="30864">MGVSNGPEICVGASFKGYLATLLVPCILLVLGSYIFVAAMAYVYHKSKGLDAVSEPPVEDAGIQEIPSCDKFISGAPLPTPEEVLESTLKQYGHLSDSDKVETTSQSPPRPNLEPKAITLDQKSLKNTVRRDVAIMFRGTVPDSWVAEQHGPRETRSAPWTSSAHTTAMNVIEVGTPIVRIPTRSLTASSIPIQRNDILWHPIGVGVAVRPGMMLQTTARNRPALITTNTHHLAAMQHQCFSSSPLRYNYTITSPRPPQLRVQVPASPTLPMGMPRKNVWAPSG</sequence>
<organism evidence="3 4">
    <name type="scientific">Rhizoctonia solani</name>
    <dbReference type="NCBI Taxonomy" id="456999"/>
    <lineage>
        <taxon>Eukaryota</taxon>
        <taxon>Fungi</taxon>
        <taxon>Dikarya</taxon>
        <taxon>Basidiomycota</taxon>
        <taxon>Agaricomycotina</taxon>
        <taxon>Agaricomycetes</taxon>
        <taxon>Cantharellales</taxon>
        <taxon>Ceratobasidiaceae</taxon>
        <taxon>Rhizoctonia</taxon>
    </lineage>
</organism>
<dbReference type="Proteomes" id="UP000663827">
    <property type="component" value="Unassembled WGS sequence"/>
</dbReference>
<accession>A0A8H3I334</accession>
<evidence type="ECO:0000313" key="4">
    <source>
        <dbReference type="Proteomes" id="UP000663827"/>
    </source>
</evidence>